<dbReference type="SUPFAM" id="SSF56112">
    <property type="entry name" value="Protein kinase-like (PK-like)"/>
    <property type="match status" value="1"/>
</dbReference>
<dbReference type="PROSITE" id="PS50011">
    <property type="entry name" value="PROTEIN_KINASE_DOM"/>
    <property type="match status" value="1"/>
</dbReference>
<evidence type="ECO:0000256" key="7">
    <source>
        <dbReference type="PROSITE-ProRule" id="PRU10141"/>
    </source>
</evidence>
<evidence type="ECO:0000256" key="2">
    <source>
        <dbReference type="ARBA" id="ARBA00022553"/>
    </source>
</evidence>
<dbReference type="PANTHER" id="PTHR24351">
    <property type="entry name" value="RIBOSOMAL PROTEIN S6 KINASE"/>
    <property type="match status" value="1"/>
</dbReference>
<evidence type="ECO:0000256" key="6">
    <source>
        <dbReference type="ARBA" id="ARBA00022840"/>
    </source>
</evidence>
<evidence type="ECO:0000313" key="11">
    <source>
        <dbReference type="EMBL" id="KAJ8488417.1"/>
    </source>
</evidence>
<accession>A0AAD7TY19</accession>
<name>A0AAD7TY19_9APHY</name>
<keyword evidence="5" id="KW-0418">Kinase</keyword>
<keyword evidence="9" id="KW-0732">Signal</keyword>
<dbReference type="EMBL" id="JAPEVG010000063">
    <property type="protein sequence ID" value="KAJ8488417.1"/>
    <property type="molecule type" value="Genomic_DNA"/>
</dbReference>
<dbReference type="AlphaFoldDB" id="A0AAD7TY19"/>
<evidence type="ECO:0000256" key="8">
    <source>
        <dbReference type="SAM" id="MobiDB-lite"/>
    </source>
</evidence>
<evidence type="ECO:0000256" key="4">
    <source>
        <dbReference type="ARBA" id="ARBA00022741"/>
    </source>
</evidence>
<feature type="binding site" evidence="7">
    <location>
        <position position="342"/>
    </location>
    <ligand>
        <name>ATP</name>
        <dbReference type="ChEBI" id="CHEBI:30616"/>
    </ligand>
</feature>
<evidence type="ECO:0000256" key="5">
    <source>
        <dbReference type="ARBA" id="ARBA00022777"/>
    </source>
</evidence>
<dbReference type="InterPro" id="IPR011009">
    <property type="entry name" value="Kinase-like_dom_sf"/>
</dbReference>
<evidence type="ECO:0000313" key="12">
    <source>
        <dbReference type="Proteomes" id="UP001215151"/>
    </source>
</evidence>
<dbReference type="SMART" id="SM00220">
    <property type="entry name" value="S_TKc"/>
    <property type="match status" value="1"/>
</dbReference>
<feature type="signal peptide" evidence="9">
    <location>
        <begin position="1"/>
        <end position="17"/>
    </location>
</feature>
<keyword evidence="12" id="KW-1185">Reference proteome</keyword>
<dbReference type="CDD" id="cd00180">
    <property type="entry name" value="PKc"/>
    <property type="match status" value="1"/>
</dbReference>
<dbReference type="InterPro" id="IPR000719">
    <property type="entry name" value="Prot_kinase_dom"/>
</dbReference>
<protein>
    <recommendedName>
        <fullName evidence="10">Protein kinase domain-containing protein</fullName>
    </recommendedName>
</protein>
<keyword evidence="3" id="KW-0808">Transferase</keyword>
<dbReference type="PROSITE" id="PS00107">
    <property type="entry name" value="PROTEIN_KINASE_ATP"/>
    <property type="match status" value="1"/>
</dbReference>
<dbReference type="GO" id="GO:0005524">
    <property type="term" value="F:ATP binding"/>
    <property type="evidence" value="ECO:0007669"/>
    <property type="project" value="UniProtKB-UniRule"/>
</dbReference>
<keyword evidence="4 7" id="KW-0547">Nucleotide-binding</keyword>
<keyword evidence="6 7" id="KW-0067">ATP-binding</keyword>
<evidence type="ECO:0000256" key="9">
    <source>
        <dbReference type="SAM" id="SignalP"/>
    </source>
</evidence>
<feature type="compositionally biased region" description="Acidic residues" evidence="8">
    <location>
        <begin position="286"/>
        <end position="299"/>
    </location>
</feature>
<gene>
    <name evidence="11" type="ORF">ONZ51_g3547</name>
</gene>
<keyword evidence="2" id="KW-0597">Phosphoprotein</keyword>
<evidence type="ECO:0000259" key="10">
    <source>
        <dbReference type="PROSITE" id="PS50011"/>
    </source>
</evidence>
<evidence type="ECO:0000256" key="3">
    <source>
        <dbReference type="ARBA" id="ARBA00022679"/>
    </source>
</evidence>
<dbReference type="InterPro" id="IPR008271">
    <property type="entry name" value="Ser/Thr_kinase_AS"/>
</dbReference>
<dbReference type="Gene3D" id="3.30.200.20">
    <property type="entry name" value="Phosphorylase Kinase, domain 1"/>
    <property type="match status" value="1"/>
</dbReference>
<feature type="domain" description="Protein kinase" evidence="10">
    <location>
        <begin position="313"/>
        <end position="612"/>
    </location>
</feature>
<reference evidence="11" key="1">
    <citation type="submission" date="2022-11" db="EMBL/GenBank/DDBJ databases">
        <title>Genome Sequence of Cubamyces cubensis.</title>
        <authorList>
            <person name="Buettner E."/>
        </authorList>
    </citation>
    <scope>NUCLEOTIDE SEQUENCE</scope>
    <source>
        <strain evidence="11">MPL-01</strain>
    </source>
</reference>
<dbReference type="Pfam" id="PF00069">
    <property type="entry name" value="Pkinase"/>
    <property type="match status" value="1"/>
</dbReference>
<dbReference type="Proteomes" id="UP001215151">
    <property type="component" value="Unassembled WGS sequence"/>
</dbReference>
<feature type="chain" id="PRO_5042130300" description="Protein kinase domain-containing protein" evidence="9">
    <location>
        <begin position="18"/>
        <end position="694"/>
    </location>
</feature>
<organism evidence="11 12">
    <name type="scientific">Trametes cubensis</name>
    <dbReference type="NCBI Taxonomy" id="1111947"/>
    <lineage>
        <taxon>Eukaryota</taxon>
        <taxon>Fungi</taxon>
        <taxon>Dikarya</taxon>
        <taxon>Basidiomycota</taxon>
        <taxon>Agaricomycotina</taxon>
        <taxon>Agaricomycetes</taxon>
        <taxon>Polyporales</taxon>
        <taxon>Polyporaceae</taxon>
        <taxon>Trametes</taxon>
    </lineage>
</organism>
<keyword evidence="1" id="KW-0723">Serine/threonine-protein kinase</keyword>
<feature type="region of interest" description="Disordered" evidence="8">
    <location>
        <begin position="271"/>
        <end position="307"/>
    </location>
</feature>
<dbReference type="GO" id="GO:0004674">
    <property type="term" value="F:protein serine/threonine kinase activity"/>
    <property type="evidence" value="ECO:0007669"/>
    <property type="project" value="UniProtKB-KW"/>
</dbReference>
<evidence type="ECO:0000256" key="1">
    <source>
        <dbReference type="ARBA" id="ARBA00022527"/>
    </source>
</evidence>
<dbReference type="Gene3D" id="1.10.510.10">
    <property type="entry name" value="Transferase(Phosphotransferase) domain 1"/>
    <property type="match status" value="1"/>
</dbReference>
<sequence length="694" mass="76510">MSVIRLLFASLLPDSLAVSSAATSNRTHIPVDALSGHTYRNVTVNSSLNHSCLPASLGMEGGIQSIEPMETERFERRYGLGLLVARAAGLPIRLCTAALLLAFSSKERKDGTISNENHASSPASLLDFLHTPEDDQQMLQPHHGAFVASPPPEGSWSPIFDASENGSAPSNSLCLSEVAFSNSEGLRPSTDTDASAQLESVYVSMLLEYFPMPLRRQSLRWQRPRGAPDGLLFQPANSVPDLEDESVCALTPFSPTLCSPPAIASPLETSHTLLDDDGEGEHNDSLVDDDGDMDSDGEDNSVFHPTHPDGTEYHLVGKLGQGTYGRVMLAYTAPTFDLVALKVLHKPALYRVAGMADAICNERTLMSMAAVYDKSFLMHLEAAWEQDDNVYLAMEACPEDLRSRIYRAAESGVQIPAQEIKLLCAEMILALLELESLQIVHGDIKPENILISQDGHIVLSDFGLAQCAPLITSHRRDSHLPFYEWDAPYAYGTPSYVAPEALCRGHGADMPFTGKADVFSLGLVFAELFGGLARPVWDTSGDGDNSKVNAEAWKRMTSHERQAARMMTEGLKDVLSEFWTPDKSARDLLRVMLQPNASDRPTPAELLLHPYFWDLNVSAVQARRIPHMYEPPRQLFSTLDRNVRDVAFLTEKYGRGANDAMVFPEQTSTHMEPDRPLREFTWKKPQGKLFLSTR</sequence>
<dbReference type="InterPro" id="IPR017441">
    <property type="entry name" value="Protein_kinase_ATP_BS"/>
</dbReference>
<dbReference type="PROSITE" id="PS00108">
    <property type="entry name" value="PROTEIN_KINASE_ST"/>
    <property type="match status" value="1"/>
</dbReference>
<comment type="caution">
    <text evidence="11">The sequence shown here is derived from an EMBL/GenBank/DDBJ whole genome shotgun (WGS) entry which is preliminary data.</text>
</comment>
<proteinExistence type="predicted"/>